<evidence type="ECO:0000256" key="2">
    <source>
        <dbReference type="ARBA" id="ARBA00023136"/>
    </source>
</evidence>
<proteinExistence type="inferred from homology"/>
<evidence type="ECO:0000256" key="1">
    <source>
        <dbReference type="ARBA" id="ARBA00004442"/>
    </source>
</evidence>
<accession>A0A2A5WG17</accession>
<dbReference type="Proteomes" id="UP000219329">
    <property type="component" value="Unassembled WGS sequence"/>
</dbReference>
<feature type="domain" description="TonB-dependent receptor-like beta-barrel" evidence="6">
    <location>
        <begin position="218"/>
        <end position="670"/>
    </location>
</feature>
<feature type="signal peptide" evidence="5">
    <location>
        <begin position="1"/>
        <end position="27"/>
    </location>
</feature>
<feature type="domain" description="TonB-dependent receptor plug" evidence="7">
    <location>
        <begin position="51"/>
        <end position="123"/>
    </location>
</feature>
<comment type="similarity">
    <text evidence="4">Belongs to the TonB-dependent receptor family.</text>
</comment>
<sequence length="714" mass="81500">MVAAAPSKFLKASILSLTIASSVAAAAQQGTQAIVEGSSIIYEAVFFAEFSPVNVNDMIDRIPGVNLAMNNRGGGNRRGLGAGENEILINGQRQTGKSNEGRDQLSRLSADQVDYIEIIRGTSEEMDIRSGGQVVNIVLLDSRSRSSITTEANMDRYHDGTFDPGAKLSWTGQSGSFNYLFHLEGEPRYQNRLSKEYSRDPDGDLLETRFEDSTRKQTDYETSFNIGYQFDNSLVQLNGLYGGDCAPEDKERLINDYSNTSIVSLLEREDIDRCRENWEIGGDYEYEFRNGGKYRFLFIVNDGQWLQERDRFEILDDREKKDLFLYNNGRDQERIFRTSYTFDPILNHGLELGIERAQTLRDGNLRLGLDLGGTPSPEHGFLTAVTVDNSNSTVEEVRYENFLVHNWQINDKSSLESSLIYETSTITQTGDVYNERDFDFVRPKLDYRYNINQSMQLRATVEKLVSQLSFSDFMASSDSDDDDQNTQAGNPQIVQEQHWEYSLNLEYRLPNSIGVLNSEIYYRDYEDVIDRVDVSTGPDDLRSARGNIGGAYRYGMNLDASSRLGYIGLPSALLSLGISVQDSEVTDPFLNIKRRMRYNSRWFGRASFRHDVTRWDMSYGFNYFNSDNDSDARQQIDINDIERDIRDYGLMLFVEKKAFNDITFRLDVRNANDPLRCRERTRFLGATIGGIVEEVENYCSQDGPVYALKIRHTF</sequence>
<dbReference type="SUPFAM" id="SSF56935">
    <property type="entry name" value="Porins"/>
    <property type="match status" value="1"/>
</dbReference>
<dbReference type="Pfam" id="PF07715">
    <property type="entry name" value="Plug"/>
    <property type="match status" value="1"/>
</dbReference>
<keyword evidence="2 4" id="KW-0472">Membrane</keyword>
<dbReference type="EMBL" id="NTJZ01000001">
    <property type="protein sequence ID" value="PDH35485.1"/>
    <property type="molecule type" value="Genomic_DNA"/>
</dbReference>
<evidence type="ECO:0000259" key="6">
    <source>
        <dbReference type="Pfam" id="PF00593"/>
    </source>
</evidence>
<name>A0A2A5WG17_9GAMM</name>
<feature type="chain" id="PRO_5012901805" evidence="5">
    <location>
        <begin position="28"/>
        <end position="714"/>
    </location>
</feature>
<dbReference type="InterPro" id="IPR036942">
    <property type="entry name" value="Beta-barrel_TonB_sf"/>
</dbReference>
<protein>
    <submittedName>
        <fullName evidence="8">Uncharacterized protein</fullName>
    </submittedName>
</protein>
<dbReference type="Gene3D" id="2.40.170.20">
    <property type="entry name" value="TonB-dependent receptor, beta-barrel domain"/>
    <property type="match status" value="1"/>
</dbReference>
<evidence type="ECO:0000313" key="9">
    <source>
        <dbReference type="Proteomes" id="UP000219329"/>
    </source>
</evidence>
<comment type="subcellular location">
    <subcellularLocation>
        <location evidence="1 4">Cell outer membrane</location>
    </subcellularLocation>
</comment>
<dbReference type="Pfam" id="PF00593">
    <property type="entry name" value="TonB_dep_Rec_b-barrel"/>
    <property type="match status" value="1"/>
</dbReference>
<dbReference type="InterPro" id="IPR012910">
    <property type="entry name" value="Plug_dom"/>
</dbReference>
<evidence type="ECO:0000313" key="8">
    <source>
        <dbReference type="EMBL" id="PDH35485.1"/>
    </source>
</evidence>
<dbReference type="InterPro" id="IPR000531">
    <property type="entry name" value="Beta-barrel_TonB"/>
</dbReference>
<dbReference type="AlphaFoldDB" id="A0A2A5WG17"/>
<evidence type="ECO:0000256" key="3">
    <source>
        <dbReference type="ARBA" id="ARBA00023237"/>
    </source>
</evidence>
<dbReference type="InterPro" id="IPR037066">
    <property type="entry name" value="Plug_dom_sf"/>
</dbReference>
<evidence type="ECO:0000256" key="4">
    <source>
        <dbReference type="RuleBase" id="RU003357"/>
    </source>
</evidence>
<dbReference type="GO" id="GO:0009279">
    <property type="term" value="C:cell outer membrane"/>
    <property type="evidence" value="ECO:0007669"/>
    <property type="project" value="UniProtKB-SubCell"/>
</dbReference>
<gene>
    <name evidence="8" type="ORF">CNF02_01910</name>
</gene>
<reference evidence="8 9" key="1">
    <citation type="submission" date="2017-08" db="EMBL/GenBank/DDBJ databases">
        <title>Fine stratification of microbial communities through a metagenomic profile of the photic zone.</title>
        <authorList>
            <person name="Haro-Moreno J.M."/>
            <person name="Lopez-Perez M."/>
            <person name="De La Torre J."/>
            <person name="Picazo A."/>
            <person name="Camacho A."/>
            <person name="Rodriguez-Valera F."/>
        </authorList>
    </citation>
    <scope>NUCLEOTIDE SEQUENCE [LARGE SCALE GENOMIC DNA]</scope>
    <source>
        <strain evidence="8">MED-G28</strain>
    </source>
</reference>
<keyword evidence="4" id="KW-0798">TonB box</keyword>
<organism evidence="8 9">
    <name type="scientific">OM182 bacterium MED-G28</name>
    <dbReference type="NCBI Taxonomy" id="1986256"/>
    <lineage>
        <taxon>Bacteria</taxon>
        <taxon>Pseudomonadati</taxon>
        <taxon>Pseudomonadota</taxon>
        <taxon>Gammaproteobacteria</taxon>
        <taxon>OMG group</taxon>
        <taxon>OM182 clade</taxon>
    </lineage>
</organism>
<evidence type="ECO:0000259" key="7">
    <source>
        <dbReference type="Pfam" id="PF07715"/>
    </source>
</evidence>
<dbReference type="Gene3D" id="2.170.130.10">
    <property type="entry name" value="TonB-dependent receptor, plug domain"/>
    <property type="match status" value="1"/>
</dbReference>
<keyword evidence="5" id="KW-0732">Signal</keyword>
<comment type="caution">
    <text evidence="8">The sequence shown here is derived from an EMBL/GenBank/DDBJ whole genome shotgun (WGS) entry which is preliminary data.</text>
</comment>
<evidence type="ECO:0000256" key="5">
    <source>
        <dbReference type="SAM" id="SignalP"/>
    </source>
</evidence>
<keyword evidence="3" id="KW-0998">Cell outer membrane</keyword>